<dbReference type="Proteomes" id="UP000479710">
    <property type="component" value="Unassembled WGS sequence"/>
</dbReference>
<protein>
    <submittedName>
        <fullName evidence="2">Uncharacterized protein</fullName>
    </submittedName>
</protein>
<feature type="region of interest" description="Disordered" evidence="1">
    <location>
        <begin position="15"/>
        <end position="63"/>
    </location>
</feature>
<gene>
    <name evidence="2" type="ORF">E2562_031555</name>
</gene>
<proteinExistence type="predicted"/>
<evidence type="ECO:0000313" key="3">
    <source>
        <dbReference type="Proteomes" id="UP000479710"/>
    </source>
</evidence>
<organism evidence="2 3">
    <name type="scientific">Oryza meyeriana var. granulata</name>
    <dbReference type="NCBI Taxonomy" id="110450"/>
    <lineage>
        <taxon>Eukaryota</taxon>
        <taxon>Viridiplantae</taxon>
        <taxon>Streptophyta</taxon>
        <taxon>Embryophyta</taxon>
        <taxon>Tracheophyta</taxon>
        <taxon>Spermatophyta</taxon>
        <taxon>Magnoliopsida</taxon>
        <taxon>Liliopsida</taxon>
        <taxon>Poales</taxon>
        <taxon>Poaceae</taxon>
        <taxon>BOP clade</taxon>
        <taxon>Oryzoideae</taxon>
        <taxon>Oryzeae</taxon>
        <taxon>Oryzinae</taxon>
        <taxon>Oryza</taxon>
        <taxon>Oryza meyeriana</taxon>
    </lineage>
</organism>
<dbReference type="EMBL" id="SPHZ02000008">
    <property type="protein sequence ID" value="KAF0904040.1"/>
    <property type="molecule type" value="Genomic_DNA"/>
</dbReference>
<feature type="compositionally biased region" description="Polar residues" evidence="1">
    <location>
        <begin position="53"/>
        <end position="63"/>
    </location>
</feature>
<evidence type="ECO:0000256" key="1">
    <source>
        <dbReference type="SAM" id="MobiDB-lite"/>
    </source>
</evidence>
<sequence length="63" mass="6981">MEISETNTHIWLPLVSHPPFALPAPDLHRVKGRQHPRPPPPVPASGSFRSDVKGQQSNKVQVI</sequence>
<reference evidence="2 3" key="1">
    <citation type="submission" date="2019-11" db="EMBL/GenBank/DDBJ databases">
        <title>Whole genome sequence of Oryza granulata.</title>
        <authorList>
            <person name="Li W."/>
        </authorList>
    </citation>
    <scope>NUCLEOTIDE SEQUENCE [LARGE SCALE GENOMIC DNA]</scope>
    <source>
        <strain evidence="3">cv. Menghai</strain>
        <tissue evidence="2">Leaf</tissue>
    </source>
</reference>
<evidence type="ECO:0000313" key="2">
    <source>
        <dbReference type="EMBL" id="KAF0904040.1"/>
    </source>
</evidence>
<keyword evidence="3" id="KW-1185">Reference proteome</keyword>
<name>A0A6G1CV73_9ORYZ</name>
<accession>A0A6G1CV73</accession>
<dbReference type="AlphaFoldDB" id="A0A6G1CV73"/>
<comment type="caution">
    <text evidence="2">The sequence shown here is derived from an EMBL/GenBank/DDBJ whole genome shotgun (WGS) entry which is preliminary data.</text>
</comment>